<evidence type="ECO:0000256" key="5">
    <source>
        <dbReference type="HAMAP-Rule" id="MF_00235"/>
    </source>
</evidence>
<evidence type="ECO:0000313" key="9">
    <source>
        <dbReference type="Proteomes" id="UP000008633"/>
    </source>
</evidence>
<evidence type="ECO:0000313" key="8">
    <source>
        <dbReference type="EMBL" id="ADV46165.1"/>
    </source>
</evidence>
<feature type="binding site" evidence="5">
    <location>
        <begin position="89"/>
        <end position="92"/>
    </location>
    <ligand>
        <name>AMP</name>
        <dbReference type="ChEBI" id="CHEBI:456215"/>
    </ligand>
</feature>
<feature type="region of interest" description="NMP" evidence="5">
    <location>
        <begin position="35"/>
        <end position="64"/>
    </location>
</feature>
<dbReference type="GO" id="GO:0005524">
    <property type="term" value="F:ATP binding"/>
    <property type="evidence" value="ECO:0007669"/>
    <property type="project" value="UniProtKB-UniRule"/>
</dbReference>
<comment type="domain">
    <text evidence="5">Consists of three domains, a large central CORE domain and two small peripheral domains, NMPbind and LID, which undergo movements during catalysis. The LID domain closes over the site of phosphoryl transfer upon ATP binding. Assembling and dissambling the active center during each catalytic cycle provides an effective means to prevent ATP hydrolysis.</text>
</comment>
<feature type="binding site" evidence="5">
    <location>
        <position position="96"/>
    </location>
    <ligand>
        <name>AMP</name>
        <dbReference type="ChEBI" id="CHEBI:456215"/>
    </ligand>
</feature>
<dbReference type="HOGENOM" id="CLU_032354_4_1_7"/>
<dbReference type="RefSeq" id="WP_013553859.1">
    <property type="nucleotide sequence ID" value="NC_014935.1"/>
</dbReference>
<feature type="binding site" evidence="5">
    <location>
        <position position="179"/>
    </location>
    <ligand>
        <name>ATP</name>
        <dbReference type="ChEBI" id="CHEBI:30616"/>
    </ligand>
</feature>
<dbReference type="PANTHER" id="PTHR23359">
    <property type="entry name" value="NUCLEOTIDE KINASE"/>
    <property type="match status" value="1"/>
</dbReference>
<keyword evidence="9" id="KW-1185">Reference proteome</keyword>
<evidence type="ECO:0000256" key="1">
    <source>
        <dbReference type="ARBA" id="ARBA00022679"/>
    </source>
</evidence>
<evidence type="ECO:0000256" key="4">
    <source>
        <dbReference type="ARBA" id="ARBA00022777"/>
    </source>
</evidence>
<dbReference type="GO" id="GO:0044209">
    <property type="term" value="P:AMP salvage"/>
    <property type="evidence" value="ECO:0007669"/>
    <property type="project" value="UniProtKB-UniRule"/>
</dbReference>
<comment type="pathway">
    <text evidence="5">Purine metabolism; AMP biosynthesis via salvage pathway; AMP from ADP: step 1/1.</text>
</comment>
<keyword evidence="5 7" id="KW-0067">ATP-binding</keyword>
<dbReference type="InterPro" id="IPR000850">
    <property type="entry name" value="Adenylat/UMP-CMP_kin"/>
</dbReference>
<feature type="binding site" evidence="5">
    <location>
        <begin position="62"/>
        <end position="64"/>
    </location>
    <ligand>
        <name>AMP</name>
        <dbReference type="ChEBI" id="CHEBI:456215"/>
    </ligand>
</feature>
<dbReference type="STRING" id="749222.Nitsa_0905"/>
<keyword evidence="4 5" id="KW-0418">Kinase</keyword>
<dbReference type="KEGG" id="nsa:Nitsa_0905"/>
<dbReference type="PRINTS" id="PR00094">
    <property type="entry name" value="ADENYLTKNASE"/>
</dbReference>
<accession>E6X321</accession>
<dbReference type="InterPro" id="IPR027417">
    <property type="entry name" value="P-loop_NTPase"/>
</dbReference>
<dbReference type="PROSITE" id="PS00113">
    <property type="entry name" value="ADENYLATE_KINASE"/>
    <property type="match status" value="1"/>
</dbReference>
<dbReference type="GO" id="GO:0005737">
    <property type="term" value="C:cytoplasm"/>
    <property type="evidence" value="ECO:0007669"/>
    <property type="project" value="UniProtKB-SubCell"/>
</dbReference>
<comment type="similarity">
    <text evidence="5 6">Belongs to the adenylate kinase family.</text>
</comment>
<keyword evidence="3 5" id="KW-0547">Nucleotide-binding</keyword>
<comment type="function">
    <text evidence="5">Catalyzes the reversible transfer of the terminal phosphate group between ATP and AMP. Plays an important role in cellular energy homeostasis and in adenine nucleotide metabolism.</text>
</comment>
<comment type="subcellular location">
    <subcellularLocation>
        <location evidence="5 7">Cytoplasm</location>
    </subcellularLocation>
</comment>
<dbReference type="Gene3D" id="3.40.50.300">
    <property type="entry name" value="P-loop containing nucleotide triphosphate hydrolases"/>
    <property type="match status" value="1"/>
</dbReference>
<feature type="binding site" evidence="5">
    <location>
        <begin position="13"/>
        <end position="18"/>
    </location>
    <ligand>
        <name>ATP</name>
        <dbReference type="ChEBI" id="CHEBI:30616"/>
    </ligand>
</feature>
<comment type="catalytic activity">
    <reaction evidence="5 7">
        <text>AMP + ATP = 2 ADP</text>
        <dbReference type="Rhea" id="RHEA:12973"/>
        <dbReference type="ChEBI" id="CHEBI:30616"/>
        <dbReference type="ChEBI" id="CHEBI:456215"/>
        <dbReference type="ChEBI" id="CHEBI:456216"/>
        <dbReference type="EC" id="2.7.4.3"/>
    </reaction>
</comment>
<dbReference type="SUPFAM" id="SSF52540">
    <property type="entry name" value="P-loop containing nucleoside triphosphate hydrolases"/>
    <property type="match status" value="1"/>
</dbReference>
<evidence type="ECO:0000256" key="7">
    <source>
        <dbReference type="RuleBase" id="RU003331"/>
    </source>
</evidence>
<dbReference type="eggNOG" id="COG0563">
    <property type="taxonomic scope" value="Bacteria"/>
</dbReference>
<dbReference type="Proteomes" id="UP000008633">
    <property type="component" value="Chromosome"/>
</dbReference>
<evidence type="ECO:0000256" key="3">
    <source>
        <dbReference type="ARBA" id="ARBA00022741"/>
    </source>
</evidence>
<dbReference type="OrthoDB" id="9805030at2"/>
<comment type="subunit">
    <text evidence="5 7">Monomer.</text>
</comment>
<gene>
    <name evidence="5" type="primary">adk</name>
    <name evidence="8" type="ordered locus">Nitsa_0905</name>
</gene>
<dbReference type="HAMAP" id="MF_00235">
    <property type="entry name" value="Adenylate_kinase_Adk"/>
    <property type="match status" value="1"/>
</dbReference>
<feature type="binding site" evidence="5">
    <location>
        <position position="36"/>
    </location>
    <ligand>
        <name>AMP</name>
        <dbReference type="ChEBI" id="CHEBI:456215"/>
    </ligand>
</feature>
<organism evidence="8 9">
    <name type="scientific">Nitratifractor salsuginis (strain DSM 16511 / JCM 12458 / E9I37-1)</name>
    <dbReference type="NCBI Taxonomy" id="749222"/>
    <lineage>
        <taxon>Bacteria</taxon>
        <taxon>Pseudomonadati</taxon>
        <taxon>Campylobacterota</taxon>
        <taxon>Epsilonproteobacteria</taxon>
        <taxon>Campylobacterales</taxon>
        <taxon>Sulfurovaceae</taxon>
        <taxon>Nitratifractor</taxon>
    </lineage>
</organism>
<feature type="binding site" evidence="5">
    <location>
        <position position="151"/>
    </location>
    <ligand>
        <name>AMP</name>
        <dbReference type="ChEBI" id="CHEBI:456215"/>
    </ligand>
</feature>
<keyword evidence="2 5" id="KW-0545">Nucleotide biosynthesis</keyword>
<protein>
    <recommendedName>
        <fullName evidence="5 7">Adenylate kinase</fullName>
        <shortName evidence="5">AK</shortName>
        <ecNumber evidence="5 7">2.7.4.3</ecNumber>
    </recommendedName>
    <alternativeName>
        <fullName evidence="5">ATP-AMP transphosphorylase</fullName>
    </alternativeName>
    <alternativeName>
        <fullName evidence="5">ATP:AMP phosphotransferase</fullName>
    </alternativeName>
    <alternativeName>
        <fullName evidence="5">Adenylate monophosphate kinase</fullName>
    </alternativeName>
</protein>
<feature type="binding site" evidence="5">
    <location>
        <position position="132"/>
    </location>
    <ligand>
        <name>ATP</name>
        <dbReference type="ChEBI" id="CHEBI:30616"/>
    </ligand>
</feature>
<feature type="binding site" evidence="5">
    <location>
        <position position="140"/>
    </location>
    <ligand>
        <name>AMP</name>
        <dbReference type="ChEBI" id="CHEBI:456215"/>
    </ligand>
</feature>
<evidence type="ECO:0000256" key="2">
    <source>
        <dbReference type="ARBA" id="ARBA00022727"/>
    </source>
</evidence>
<dbReference type="EC" id="2.7.4.3" evidence="5 7"/>
<evidence type="ECO:0000256" key="6">
    <source>
        <dbReference type="RuleBase" id="RU003330"/>
    </source>
</evidence>
<comment type="caution">
    <text evidence="5">Lacks conserved residue(s) required for the propagation of feature annotation.</text>
</comment>
<reference evidence="9" key="2">
    <citation type="submission" date="2011-01" db="EMBL/GenBank/DDBJ databases">
        <title>The complete genome of Nitratifractor salsuginis DSM 16511.</title>
        <authorList>
            <consortium name="US DOE Joint Genome Institute (JGI-PGF)"/>
            <person name="Lucas S."/>
            <person name="Copeland A."/>
            <person name="Lapidus A."/>
            <person name="Bruce D."/>
            <person name="Goodwin L."/>
            <person name="Pitluck S."/>
            <person name="Kyrpides N."/>
            <person name="Mavromatis K."/>
            <person name="Ivanova N."/>
            <person name="Mikhailova N."/>
            <person name="Zeytun A."/>
            <person name="Detter J.C."/>
            <person name="Tapia R."/>
            <person name="Han C."/>
            <person name="Land M."/>
            <person name="Hauser L."/>
            <person name="Markowitz V."/>
            <person name="Cheng J.-F."/>
            <person name="Hugenholtz P."/>
            <person name="Woyke T."/>
            <person name="Wu D."/>
            <person name="Tindall B."/>
            <person name="Schuetze A."/>
            <person name="Brambilla E."/>
            <person name="Klenk H.-P."/>
            <person name="Eisen J.A."/>
        </authorList>
    </citation>
    <scope>NUCLEOTIDE SEQUENCE [LARGE SCALE GENOMIC DNA]</scope>
    <source>
        <strain evidence="9">DSM 16511 / JCM 12458 / E9I37-1</strain>
    </source>
</reference>
<feature type="binding site" evidence="5">
    <location>
        <position position="41"/>
    </location>
    <ligand>
        <name>AMP</name>
        <dbReference type="ChEBI" id="CHEBI:456215"/>
    </ligand>
</feature>
<dbReference type="CDD" id="cd01428">
    <property type="entry name" value="ADK"/>
    <property type="match status" value="1"/>
</dbReference>
<dbReference type="InterPro" id="IPR033690">
    <property type="entry name" value="Adenylat_kinase_CS"/>
</dbReference>
<keyword evidence="5" id="KW-0963">Cytoplasm</keyword>
<dbReference type="EMBL" id="CP002452">
    <property type="protein sequence ID" value="ADV46165.1"/>
    <property type="molecule type" value="Genomic_DNA"/>
</dbReference>
<dbReference type="GO" id="GO:0004017">
    <property type="term" value="F:AMP kinase activity"/>
    <property type="evidence" value="ECO:0007669"/>
    <property type="project" value="UniProtKB-UniRule"/>
</dbReference>
<dbReference type="NCBIfam" id="NF001384">
    <property type="entry name" value="PRK00279.2-2"/>
    <property type="match status" value="1"/>
</dbReference>
<dbReference type="AlphaFoldDB" id="E6X321"/>
<dbReference type="Pfam" id="PF00406">
    <property type="entry name" value="ADK"/>
    <property type="match status" value="1"/>
</dbReference>
<name>E6X321_NITSE</name>
<proteinExistence type="inferred from homology"/>
<sequence>MAKKLFLIIGAPGSGKTTDAEIIAERNPDSVVHYSTGEMLRQEVASGSELGKEIESYISRGALVPLDIVINTIVNAVKNAPKEIILIDGFPRSVEQMKALDEILSKDPEIELKAVIEVRVSEAVARERILGRAEEAEVKRSDDNEEVFKQRMKIYLDPLPEIEKFYEEKGLLKVIDGERPIEPIVEEMEAFIKEKAAED</sequence>
<reference evidence="8 9" key="1">
    <citation type="journal article" date="2011" name="Stand. Genomic Sci.">
        <title>Complete genome sequence of Nitratifractor salsuginis type strain (E9I37-1).</title>
        <authorList>
            <person name="Anderson I."/>
            <person name="Sikorski J."/>
            <person name="Zeytun A."/>
            <person name="Nolan M."/>
            <person name="Lapidus A."/>
            <person name="Lucas S."/>
            <person name="Hammon N."/>
            <person name="Deshpande S."/>
            <person name="Cheng J.F."/>
            <person name="Tapia R."/>
            <person name="Han C."/>
            <person name="Goodwin L."/>
            <person name="Pitluck S."/>
            <person name="Liolios K."/>
            <person name="Pagani I."/>
            <person name="Ivanova N."/>
            <person name="Huntemann M."/>
            <person name="Mavromatis K."/>
            <person name="Ovchinikova G."/>
            <person name="Pati A."/>
            <person name="Chen A."/>
            <person name="Palaniappan K."/>
            <person name="Land M."/>
            <person name="Hauser L."/>
            <person name="Brambilla E.M."/>
            <person name="Ngatchou-Djao O.D."/>
            <person name="Rohde M."/>
            <person name="Tindall B.J."/>
            <person name="Goker M."/>
            <person name="Detter J.C."/>
            <person name="Woyke T."/>
            <person name="Bristow J."/>
            <person name="Eisen J.A."/>
            <person name="Markowitz V."/>
            <person name="Hugenholtz P."/>
            <person name="Klenk H.P."/>
            <person name="Kyrpides N.C."/>
        </authorList>
    </citation>
    <scope>NUCLEOTIDE SEQUENCE [LARGE SCALE GENOMIC DNA]</scope>
    <source>
        <strain evidence="9">DSM 16511 / JCM 12458 / E9I37-1</strain>
    </source>
</reference>
<dbReference type="UniPathway" id="UPA00588">
    <property type="reaction ID" value="UER00649"/>
</dbReference>
<keyword evidence="1 5" id="KW-0808">Transferase</keyword>